<feature type="compositionally biased region" description="Polar residues" evidence="1">
    <location>
        <begin position="11"/>
        <end position="25"/>
    </location>
</feature>
<evidence type="ECO:0000313" key="2">
    <source>
        <dbReference type="EMBL" id="KAL3068909.1"/>
    </source>
</evidence>
<comment type="caution">
    <text evidence="2">The sequence shown here is derived from an EMBL/GenBank/DDBJ whole genome shotgun (WGS) entry which is preliminary data.</text>
</comment>
<dbReference type="AlphaFoldDB" id="A0ABD2HNR7"/>
<protein>
    <submittedName>
        <fullName evidence="2">Uncharacterized protein</fullName>
    </submittedName>
</protein>
<sequence>MSTTEKDVGTSVENLENVPPQQSNVAELDQDGTTKQRKKRPAIAPVTVEIGHLLEAFKSTLSAEIRASVEQLHKELTGEVHHALEALWTKMEPLLSDQSRCIAALTDAIDELSLKGTEQSVNPSTDGGPAALAKEAPMNPQGGGPAPELANEAPSNPQGGGPAPELAKGRTSPARSTGRAWQGRQQRQPARKAGRLNYLMRQLEREVGGNQMVRSPHPYWENRRGNGYGGPRGGGRGGYNAYRGDRSERAGPSNNGR</sequence>
<gene>
    <name evidence="2" type="ORF">niasHS_015477</name>
</gene>
<reference evidence="2 3" key="1">
    <citation type="submission" date="2024-10" db="EMBL/GenBank/DDBJ databases">
        <authorList>
            <person name="Kim D."/>
        </authorList>
    </citation>
    <scope>NUCLEOTIDE SEQUENCE [LARGE SCALE GENOMIC DNA]</scope>
    <source>
        <strain evidence="2">Taebaek</strain>
    </source>
</reference>
<feature type="region of interest" description="Disordered" evidence="1">
    <location>
        <begin position="1"/>
        <end position="41"/>
    </location>
</feature>
<evidence type="ECO:0000313" key="3">
    <source>
        <dbReference type="Proteomes" id="UP001620645"/>
    </source>
</evidence>
<name>A0ABD2HNR7_HETSC</name>
<keyword evidence="3" id="KW-1185">Reference proteome</keyword>
<feature type="region of interest" description="Disordered" evidence="1">
    <location>
        <begin position="116"/>
        <end position="195"/>
    </location>
</feature>
<proteinExistence type="predicted"/>
<dbReference type="EMBL" id="JBICCN010000435">
    <property type="protein sequence ID" value="KAL3068909.1"/>
    <property type="molecule type" value="Genomic_DNA"/>
</dbReference>
<dbReference type="Proteomes" id="UP001620645">
    <property type="component" value="Unassembled WGS sequence"/>
</dbReference>
<feature type="region of interest" description="Disordered" evidence="1">
    <location>
        <begin position="207"/>
        <end position="257"/>
    </location>
</feature>
<feature type="compositionally biased region" description="Polar residues" evidence="1">
    <location>
        <begin position="116"/>
        <end position="125"/>
    </location>
</feature>
<evidence type="ECO:0000256" key="1">
    <source>
        <dbReference type="SAM" id="MobiDB-lite"/>
    </source>
</evidence>
<accession>A0ABD2HNR7</accession>
<organism evidence="2 3">
    <name type="scientific">Heterodera schachtii</name>
    <name type="common">Sugarbeet cyst nematode worm</name>
    <name type="synonym">Tylenchus schachtii</name>
    <dbReference type="NCBI Taxonomy" id="97005"/>
    <lineage>
        <taxon>Eukaryota</taxon>
        <taxon>Metazoa</taxon>
        <taxon>Ecdysozoa</taxon>
        <taxon>Nematoda</taxon>
        <taxon>Chromadorea</taxon>
        <taxon>Rhabditida</taxon>
        <taxon>Tylenchina</taxon>
        <taxon>Tylenchomorpha</taxon>
        <taxon>Tylenchoidea</taxon>
        <taxon>Heteroderidae</taxon>
        <taxon>Heteroderinae</taxon>
        <taxon>Heterodera</taxon>
    </lineage>
</organism>
<feature type="compositionally biased region" description="Gly residues" evidence="1">
    <location>
        <begin position="226"/>
        <end position="238"/>
    </location>
</feature>